<proteinExistence type="predicted"/>
<feature type="compositionally biased region" description="Basic residues" evidence="1">
    <location>
        <begin position="68"/>
        <end position="91"/>
    </location>
</feature>
<feature type="region of interest" description="Disordered" evidence="1">
    <location>
        <begin position="814"/>
        <end position="873"/>
    </location>
</feature>
<evidence type="ECO:0000313" key="2">
    <source>
        <dbReference type="EMBL" id="ABA48198.1"/>
    </source>
</evidence>
<feature type="region of interest" description="Disordered" evidence="1">
    <location>
        <begin position="304"/>
        <end position="386"/>
    </location>
</feature>
<accession>Q3JW26</accession>
<feature type="region of interest" description="Disordered" evidence="1">
    <location>
        <begin position="138"/>
        <end position="261"/>
    </location>
</feature>
<dbReference type="Proteomes" id="UP000002700">
    <property type="component" value="Chromosome I"/>
</dbReference>
<feature type="compositionally biased region" description="Basic residues" evidence="1">
    <location>
        <begin position="673"/>
        <end position="684"/>
    </location>
</feature>
<feature type="compositionally biased region" description="Basic residues" evidence="1">
    <location>
        <begin position="709"/>
        <end position="719"/>
    </location>
</feature>
<dbReference type="EMBL" id="CP000124">
    <property type="protein sequence ID" value="ABA48198.1"/>
    <property type="molecule type" value="Genomic_DNA"/>
</dbReference>
<dbReference type="HOGENOM" id="CLU_247144_0_0_4"/>
<dbReference type="SUPFAM" id="SSF53474">
    <property type="entry name" value="alpha/beta-Hydrolases"/>
    <property type="match status" value="2"/>
</dbReference>
<sequence>MRRSSTASRVSRRPAGSSRIRRSARCTCRRGPLPRSDEIRAGSRGARRRPMDVDRDARWRDRATERARRSRLVRGKRARHRRAGARRRAPLRSRASVPARRQRLLVPHDAARRWAAHRPAQRPRDDRRGLARRHAAALLGQHVRRARSARDARRRAPSRALLSLARPAPRRAPAARPRALAHAPRRYARAARRARDVPRPDAGLVPGDRAGRPVASDRHRESGRGADDRARHAARDARRARRRARRDARVRRAASENGARAARLRRACGAARSDRSAHRARNAQDCERHTVVAAYARRTRVVRRRRGNRRRDDCARQNGLSHARRRARRGRPRLRAVGQRHAAFRARRMLDERRPRRPARRCARLSPRARARARRRLQHDPRRRHDDLRGRRVLRALRRVGAARVARLHARELRLSVERSALCRIAQARGRAVPRPAHGAAVDRGAVRRQRDRAAGRDGRPRARRAPRARHRAMARRTVRRASPRCRVRQRFAARRRAAVRAARGRYALLRRRRVPAPSRGCTPRRRALRERVPRVRERAVRRDARLDRLARRARAGLETRGAARSRRAVGFRRRARSLPARAVRRRARALAQHRSRPLSDAVARRRRRSRRGDARRVAARRLLVRGRARLAVPGRDAGRGLGPRRRARPAEIRMACVAARIAAAADPADRRRAQRPRRARAQRCARAARSPHRARRAARRQDADRARGPHGARRRPRGPMREFGRPARQILRFHLCVPLRPARARRRDRIAVRERRRAAVAGVPLSRTHRADRVRARRHRSRGERRVSRRPLVRASADAHVRALRACVRAGPAARHRLVPSRAGCRRADRVRRRPSFSRSRPPPARSRRGPLRPARDRGARTQFQQDHSPEDRKLRPVRFDDCLGWLHEGRTRRGAVICEALGHEALWTHKVVRTLAERLADDGMWVLRFHYPCAGDSAGDDLAPGRQPASVASVRRALAALRDLAPVDQVTLVGLRAGAAFAMLALAGEDAPDVDAFVALAPVVRGRAYLRELSVVQKRWLDTAPPAIREQHHEEPWLNILGHRYPADFVADLRTIDLSAAVAATASPPRAALLVDTDYGDSPALRDALAARGVPAHVEPFPEWPNALQEGARSRVPLAALESVARWIGHGERATPETSAAARTGDDARAAAHAAAERIEKRTDRLAEKCAEKHTEQHDERLAESRAARAPQASPPITFAFDGVAETLVHVGAKRLVGTLCEPIVPARAGMPCLLIANTAANPRSADGRIGVRLARTLAQRGIASLRIDIEGIGDSGARAPDDQADVLYSDPAIADVAAATDWLGAHCRRPVVAFGVCSGAFAALHAAAHAPAAAGVIAVNLPRFIWPRGLTIAEARRQQTNSARGYLASMRDWSKWRRLLREGRDLRPVLGALRRHVTSRLSEPAARLAERFGRRPSPDTPRGLLRTLTERNVHTMLVYGEFDPGVDELSRYFGSPRRAFRRSPLVSVEMIRLLDHSVYGTSAADMIIELCIDTLTQWNDRTRGSRPRPRPAGARRGAAHAASADAAASS</sequence>
<feature type="region of interest" description="Disordered" evidence="1">
    <location>
        <begin position="1172"/>
        <end position="1192"/>
    </location>
</feature>
<feature type="compositionally biased region" description="Basic and acidic residues" evidence="1">
    <location>
        <begin position="452"/>
        <end position="461"/>
    </location>
</feature>
<reference evidence="2 3" key="1">
    <citation type="submission" date="2005-09" db="EMBL/GenBank/DDBJ databases">
        <authorList>
            <person name="Woods D.E."/>
            <person name="Nierman W.C."/>
        </authorList>
    </citation>
    <scope>NUCLEOTIDE SEQUENCE [LARGE SCALE GENOMIC DNA]</scope>
    <source>
        <strain evidence="2 3">1710b</strain>
    </source>
</reference>
<dbReference type="InterPro" id="IPR050261">
    <property type="entry name" value="FrsA_esterase"/>
</dbReference>
<feature type="region of interest" description="Disordered" evidence="1">
    <location>
        <begin position="1"/>
        <end position="98"/>
    </location>
</feature>
<feature type="compositionally biased region" description="Basic residues" evidence="1">
    <location>
        <begin position="183"/>
        <end position="192"/>
    </location>
</feature>
<feature type="region of interest" description="Disordered" evidence="1">
    <location>
        <begin position="434"/>
        <end position="483"/>
    </location>
</feature>
<feature type="region of interest" description="Disordered" evidence="1">
    <location>
        <begin position="1503"/>
        <end position="1533"/>
    </location>
</feature>
<protein>
    <recommendedName>
        <fullName evidence="4">Serine aminopeptidase S33 domain-containing protein</fullName>
    </recommendedName>
</protein>
<gene>
    <name evidence="2" type="ordered locus">BURPS1710b_0814</name>
</gene>
<feature type="compositionally biased region" description="Basic residues" evidence="1">
    <location>
        <begin position="238"/>
        <end position="252"/>
    </location>
</feature>
<feature type="compositionally biased region" description="Basic residues" evidence="1">
    <location>
        <begin position="19"/>
        <end position="28"/>
    </location>
</feature>
<feature type="compositionally biased region" description="Basic residues" evidence="1">
    <location>
        <begin position="355"/>
        <end position="377"/>
    </location>
</feature>
<feature type="compositionally biased region" description="Low complexity" evidence="1">
    <location>
        <begin position="158"/>
        <end position="182"/>
    </location>
</feature>
<evidence type="ECO:0008006" key="4">
    <source>
        <dbReference type="Google" id="ProtNLM"/>
    </source>
</evidence>
<feature type="compositionally biased region" description="Basic residues" evidence="1">
    <location>
        <begin position="462"/>
        <end position="483"/>
    </location>
</feature>
<feature type="region of interest" description="Disordered" evidence="1">
    <location>
        <begin position="664"/>
        <end position="722"/>
    </location>
</feature>
<dbReference type="PANTHER" id="PTHR22946">
    <property type="entry name" value="DIENELACTONE HYDROLASE DOMAIN-CONTAINING PROTEIN-RELATED"/>
    <property type="match status" value="1"/>
</dbReference>
<evidence type="ECO:0000256" key="1">
    <source>
        <dbReference type="SAM" id="MobiDB-lite"/>
    </source>
</evidence>
<feature type="region of interest" description="Disordered" evidence="1">
    <location>
        <begin position="771"/>
        <end position="794"/>
    </location>
</feature>
<organism evidence="2 3">
    <name type="scientific">Burkholderia pseudomallei (strain 1710b)</name>
    <dbReference type="NCBI Taxonomy" id="320372"/>
    <lineage>
        <taxon>Bacteria</taxon>
        <taxon>Pseudomonadati</taxon>
        <taxon>Pseudomonadota</taxon>
        <taxon>Betaproteobacteria</taxon>
        <taxon>Burkholderiales</taxon>
        <taxon>Burkholderiaceae</taxon>
        <taxon>Burkholderia</taxon>
        <taxon>pseudomallei group</taxon>
    </lineage>
</organism>
<dbReference type="EnsemblBacteria" id="ABA48198">
    <property type="protein sequence ID" value="ABA48198"/>
    <property type="gene ID" value="BURPS1710b_0814"/>
</dbReference>
<feature type="compositionally biased region" description="Basic residues" evidence="1">
    <location>
        <begin position="776"/>
        <end position="793"/>
    </location>
</feature>
<feature type="compositionally biased region" description="Low complexity" evidence="1">
    <location>
        <begin position="1514"/>
        <end position="1533"/>
    </location>
</feature>
<feature type="compositionally biased region" description="Basic and acidic residues" evidence="1">
    <location>
        <begin position="1172"/>
        <end position="1189"/>
    </location>
</feature>
<dbReference type="Gene3D" id="3.40.50.1820">
    <property type="entry name" value="alpha/beta hydrolase"/>
    <property type="match status" value="2"/>
</dbReference>
<feature type="region of interest" description="Disordered" evidence="1">
    <location>
        <begin position="1132"/>
        <end position="1154"/>
    </location>
</feature>
<dbReference type="InterPro" id="IPR029058">
    <property type="entry name" value="AB_hydrolase_fold"/>
</dbReference>
<evidence type="ECO:0000313" key="3">
    <source>
        <dbReference type="Proteomes" id="UP000002700"/>
    </source>
</evidence>
<feature type="compositionally biased region" description="Basic residues" evidence="1">
    <location>
        <begin position="690"/>
        <end position="699"/>
    </location>
</feature>
<feature type="compositionally biased region" description="Basic residues" evidence="1">
    <location>
        <begin position="142"/>
        <end position="157"/>
    </location>
</feature>
<dbReference type="PANTHER" id="PTHR22946:SF0">
    <property type="entry name" value="DIENELACTONE HYDROLASE DOMAIN-CONTAINING PROTEIN"/>
    <property type="match status" value="1"/>
</dbReference>
<feature type="compositionally biased region" description="Basic and acidic residues" evidence="1">
    <location>
        <begin position="209"/>
        <end position="237"/>
    </location>
</feature>
<dbReference type="KEGG" id="bpm:BURPS1710b_0814"/>
<name>Q3JW26_BURP1</name>
<feature type="compositionally biased region" description="Basic residues" evidence="1">
    <location>
        <begin position="322"/>
        <end position="334"/>
    </location>
</feature>
<feature type="compositionally biased region" description="Basic and acidic residues" evidence="1">
    <location>
        <begin position="49"/>
        <end position="67"/>
    </location>
</feature>
<feature type="region of interest" description="Disordered" evidence="1">
    <location>
        <begin position="589"/>
        <end position="619"/>
    </location>
</feature>